<protein>
    <submittedName>
        <fullName evidence="1">Uncharacterized protein</fullName>
    </submittedName>
</protein>
<dbReference type="Proteomes" id="UP000499080">
    <property type="component" value="Unassembled WGS sequence"/>
</dbReference>
<sequence length="135" mass="15722">MAYMKQDFTNTPLQVPVDRSFSRQQLHRISLERWQGKWDNGTLGKNIHQILPKVRTTLEPLQRLEIQLATGHGQFPSCLKRLNLRPNGICLWDEEGNSLHILSFDKLNPLYKPTNDLVTKKSQKQPVSFQNQEFP</sequence>
<dbReference type="EMBL" id="BGPR01006742">
    <property type="protein sequence ID" value="GBN21485.1"/>
    <property type="molecule type" value="Genomic_DNA"/>
</dbReference>
<evidence type="ECO:0000313" key="1">
    <source>
        <dbReference type="EMBL" id="GBN21485.1"/>
    </source>
</evidence>
<name>A0A4Y2M379_ARAVE</name>
<reference evidence="1 2" key="1">
    <citation type="journal article" date="2019" name="Sci. Rep.">
        <title>Orb-weaving spider Araneus ventricosus genome elucidates the spidroin gene catalogue.</title>
        <authorList>
            <person name="Kono N."/>
            <person name="Nakamura H."/>
            <person name="Ohtoshi R."/>
            <person name="Moran D.A.P."/>
            <person name="Shinohara A."/>
            <person name="Yoshida Y."/>
            <person name="Fujiwara M."/>
            <person name="Mori M."/>
            <person name="Tomita M."/>
            <person name="Arakawa K."/>
        </authorList>
    </citation>
    <scope>NUCLEOTIDE SEQUENCE [LARGE SCALE GENOMIC DNA]</scope>
</reference>
<keyword evidence="2" id="KW-1185">Reference proteome</keyword>
<accession>A0A4Y2M379</accession>
<proteinExistence type="predicted"/>
<dbReference type="OrthoDB" id="411823at2759"/>
<organism evidence="1 2">
    <name type="scientific">Araneus ventricosus</name>
    <name type="common">Orbweaver spider</name>
    <name type="synonym">Epeira ventricosa</name>
    <dbReference type="NCBI Taxonomy" id="182803"/>
    <lineage>
        <taxon>Eukaryota</taxon>
        <taxon>Metazoa</taxon>
        <taxon>Ecdysozoa</taxon>
        <taxon>Arthropoda</taxon>
        <taxon>Chelicerata</taxon>
        <taxon>Arachnida</taxon>
        <taxon>Araneae</taxon>
        <taxon>Araneomorphae</taxon>
        <taxon>Entelegynae</taxon>
        <taxon>Araneoidea</taxon>
        <taxon>Araneidae</taxon>
        <taxon>Araneus</taxon>
    </lineage>
</organism>
<gene>
    <name evidence="1" type="ORF">AVEN_36764_1</name>
</gene>
<comment type="caution">
    <text evidence="1">The sequence shown here is derived from an EMBL/GenBank/DDBJ whole genome shotgun (WGS) entry which is preliminary data.</text>
</comment>
<dbReference type="AlphaFoldDB" id="A0A4Y2M379"/>
<evidence type="ECO:0000313" key="2">
    <source>
        <dbReference type="Proteomes" id="UP000499080"/>
    </source>
</evidence>